<evidence type="ECO:0000256" key="1">
    <source>
        <dbReference type="SAM" id="Phobius"/>
    </source>
</evidence>
<keyword evidence="2" id="KW-0449">Lipoprotein</keyword>
<evidence type="ECO:0000313" key="2">
    <source>
        <dbReference type="EMBL" id="UGS39820.1"/>
    </source>
</evidence>
<dbReference type="Pfam" id="PF06998">
    <property type="entry name" value="DUF1307"/>
    <property type="match status" value="1"/>
</dbReference>
<dbReference type="Proteomes" id="UP001199659">
    <property type="component" value="Chromosome"/>
</dbReference>
<dbReference type="RefSeq" id="WP_231826772.1">
    <property type="nucleotide sequence ID" value="NZ_CP087880.1"/>
</dbReference>
<accession>A0ABY3S254</accession>
<keyword evidence="1" id="KW-0472">Membrane</keyword>
<name>A0ABY3S254_9ENTR</name>
<evidence type="ECO:0000313" key="3">
    <source>
        <dbReference type="Proteomes" id="UP001199659"/>
    </source>
</evidence>
<dbReference type="Gene3D" id="3.30.1830.10">
    <property type="entry name" value="YehR-like"/>
    <property type="match status" value="1"/>
</dbReference>
<keyword evidence="1" id="KW-1133">Transmembrane helix</keyword>
<proteinExistence type="predicted"/>
<reference evidence="2 3" key="1">
    <citation type="journal article" date="2022" name="Int. J. Syst. Evol. Microbiol.">
        <title>Pseudocitrobacter corydidari sp. nov., isolated from the Asian emerald cockroach Corydidarum magnifica.</title>
        <authorList>
            <person name="Guzman J."/>
            <person name="Poehlein A."/>
            <person name="Glaeser S.P."/>
            <person name="Schwengers O."/>
            <person name="Blom J."/>
            <person name="Hollensteiner J."/>
            <person name="Kampfer P."/>
            <person name="Vilcinskas A."/>
        </authorList>
    </citation>
    <scope>NUCLEOTIDE SEQUENCE [LARGE SCALE GENOMIC DNA]</scope>
    <source>
        <strain evidence="2">G163CM</strain>
    </source>
</reference>
<dbReference type="InterPro" id="IPR009736">
    <property type="entry name" value="DUF1307"/>
</dbReference>
<keyword evidence="3" id="KW-1185">Reference proteome</keyword>
<gene>
    <name evidence="2" type="primary">yehR</name>
    <name evidence="2" type="ORF">G163CM_05050</name>
</gene>
<protein>
    <submittedName>
        <fullName evidence="2">Lipoprotein YehR</fullName>
    </submittedName>
</protein>
<feature type="transmembrane region" description="Helical" evidence="1">
    <location>
        <begin position="6"/>
        <end position="27"/>
    </location>
</feature>
<dbReference type="SUPFAM" id="SSF160704">
    <property type="entry name" value="YehR-like"/>
    <property type="match status" value="1"/>
</dbReference>
<dbReference type="InterPro" id="IPR036699">
    <property type="entry name" value="YehR-like_sf"/>
</dbReference>
<sequence length="159" mass="18495">MNTRRTHIIFASIAILFMFLVASFVIFHDRTQSRSFKRVDRSAERVQTYYFEDDIVLRQVVVSRQSYSVLRVSNKEQAERYFLPLNTLFNAIKGVDDKMEFYDTYLIHTRTLDLTVMGGKELRELQQAEGVTISGDSDTKITMSESEEQLLASGYQEIK</sequence>
<organism evidence="2 3">
    <name type="scientific">Pseudocitrobacter corydidari</name>
    <dbReference type="NCBI Taxonomy" id="2891570"/>
    <lineage>
        <taxon>Bacteria</taxon>
        <taxon>Pseudomonadati</taxon>
        <taxon>Pseudomonadota</taxon>
        <taxon>Gammaproteobacteria</taxon>
        <taxon>Enterobacterales</taxon>
        <taxon>Enterobacteriaceae</taxon>
        <taxon>Pseudocitrobacter</taxon>
    </lineage>
</organism>
<dbReference type="EMBL" id="CP087880">
    <property type="protein sequence ID" value="UGS39820.1"/>
    <property type="molecule type" value="Genomic_DNA"/>
</dbReference>
<keyword evidence="1" id="KW-0812">Transmembrane</keyword>